<evidence type="ECO:0000313" key="10">
    <source>
        <dbReference type="Proteomes" id="UP001165341"/>
    </source>
</evidence>
<proteinExistence type="predicted"/>
<keyword evidence="4" id="KW-0949">S-adenosyl-L-methionine</keyword>
<evidence type="ECO:0000256" key="4">
    <source>
        <dbReference type="ARBA" id="ARBA00022691"/>
    </source>
</evidence>
<keyword evidence="3" id="KW-0808">Transferase</keyword>
<evidence type="ECO:0000256" key="7">
    <source>
        <dbReference type="SAM" id="MobiDB-lite"/>
    </source>
</evidence>
<dbReference type="GO" id="GO:0009007">
    <property type="term" value="F:site-specific DNA-methyltransferase (adenine-specific) activity"/>
    <property type="evidence" value="ECO:0007669"/>
    <property type="project" value="UniProtKB-EC"/>
</dbReference>
<organism evidence="9 10">
    <name type="scientific">Cryobacterium zhongshanensis</name>
    <dbReference type="NCBI Taxonomy" id="2928153"/>
    <lineage>
        <taxon>Bacteria</taxon>
        <taxon>Bacillati</taxon>
        <taxon>Actinomycetota</taxon>
        <taxon>Actinomycetes</taxon>
        <taxon>Micrococcales</taxon>
        <taxon>Microbacteriaceae</taxon>
        <taxon>Cryobacterium</taxon>
    </lineage>
</organism>
<dbReference type="InterPro" id="IPR003356">
    <property type="entry name" value="DNA_methylase_A-5"/>
</dbReference>
<feature type="region of interest" description="Disordered" evidence="7">
    <location>
        <begin position="221"/>
        <end position="245"/>
    </location>
</feature>
<evidence type="ECO:0000256" key="2">
    <source>
        <dbReference type="ARBA" id="ARBA00022603"/>
    </source>
</evidence>
<keyword evidence="5" id="KW-0680">Restriction system</keyword>
<evidence type="ECO:0000256" key="3">
    <source>
        <dbReference type="ARBA" id="ARBA00022679"/>
    </source>
</evidence>
<evidence type="ECO:0000259" key="8">
    <source>
        <dbReference type="Pfam" id="PF02384"/>
    </source>
</evidence>
<dbReference type="Pfam" id="PF02384">
    <property type="entry name" value="N6_Mtase"/>
    <property type="match status" value="1"/>
</dbReference>
<sequence>MKKLLEANASYGRRRISQVFADFCELSALAIRNSVDHDGWDEREAQYLRVISGYTPEEADRFAHLLAKLSLEFEDDFSDVLGKLYMSLDLGSDHLGQFFTPYEVSSMMAQMTIGNYTEKLEGQEFITVNEPTCGSGGMIVALAAALRGAGVNYQQSMHVVAQDIEATSVHMAYVQLSLLNVPAIVIHGNTLTLEQLDAWPTPAHILGGWDARLRDRAAGVLPTPKPTEASVTSIHSPDIDIEGAA</sequence>
<dbReference type="RefSeq" id="WP_243013110.1">
    <property type="nucleotide sequence ID" value="NZ_JALGAR010000006.1"/>
</dbReference>
<evidence type="ECO:0000256" key="1">
    <source>
        <dbReference type="ARBA" id="ARBA00011900"/>
    </source>
</evidence>
<dbReference type="GO" id="GO:0008170">
    <property type="term" value="F:N-methyltransferase activity"/>
    <property type="evidence" value="ECO:0007669"/>
    <property type="project" value="InterPro"/>
</dbReference>
<name>A0AA41UIK2_9MICO</name>
<dbReference type="Gene3D" id="3.40.50.150">
    <property type="entry name" value="Vaccinia Virus protein VP39"/>
    <property type="match status" value="1"/>
</dbReference>
<reference evidence="9" key="1">
    <citation type="submission" date="2022-03" db="EMBL/GenBank/DDBJ databases">
        <title>Cryobacterium sp. nov. strain ZS14-85, isolated from Antarctic soil.</title>
        <authorList>
            <person name="Li J."/>
            <person name="Niu G."/>
        </authorList>
    </citation>
    <scope>NUCLEOTIDE SEQUENCE</scope>
    <source>
        <strain evidence="9">ZS14-85</strain>
    </source>
</reference>
<dbReference type="PRINTS" id="PR00507">
    <property type="entry name" value="N12N6MTFRASE"/>
</dbReference>
<keyword evidence="2 9" id="KW-0489">Methyltransferase</keyword>
<comment type="catalytic activity">
    <reaction evidence="6">
        <text>a 2'-deoxyadenosine in DNA + S-adenosyl-L-methionine = an N(6)-methyl-2'-deoxyadenosine in DNA + S-adenosyl-L-homocysteine + H(+)</text>
        <dbReference type="Rhea" id="RHEA:15197"/>
        <dbReference type="Rhea" id="RHEA-COMP:12418"/>
        <dbReference type="Rhea" id="RHEA-COMP:12419"/>
        <dbReference type="ChEBI" id="CHEBI:15378"/>
        <dbReference type="ChEBI" id="CHEBI:57856"/>
        <dbReference type="ChEBI" id="CHEBI:59789"/>
        <dbReference type="ChEBI" id="CHEBI:90615"/>
        <dbReference type="ChEBI" id="CHEBI:90616"/>
        <dbReference type="EC" id="2.1.1.72"/>
    </reaction>
</comment>
<comment type="caution">
    <text evidence="9">The sequence shown here is derived from an EMBL/GenBank/DDBJ whole genome shotgun (WGS) entry which is preliminary data.</text>
</comment>
<dbReference type="EC" id="2.1.1.72" evidence="1"/>
<feature type="domain" description="DNA methylase adenine-specific" evidence="8">
    <location>
        <begin position="93"/>
        <end position="197"/>
    </location>
</feature>
<dbReference type="GO" id="GO:0032259">
    <property type="term" value="P:methylation"/>
    <property type="evidence" value="ECO:0007669"/>
    <property type="project" value="UniProtKB-KW"/>
</dbReference>
<gene>
    <name evidence="9" type="ORF">MQH31_17585</name>
</gene>
<dbReference type="PANTHER" id="PTHR42933:SF1">
    <property type="entry name" value="SITE-SPECIFIC DNA-METHYLTRANSFERASE (ADENINE-SPECIFIC)"/>
    <property type="match status" value="1"/>
</dbReference>
<dbReference type="SUPFAM" id="SSF53335">
    <property type="entry name" value="S-adenosyl-L-methionine-dependent methyltransferases"/>
    <property type="match status" value="1"/>
</dbReference>
<dbReference type="GO" id="GO:0009307">
    <property type="term" value="P:DNA restriction-modification system"/>
    <property type="evidence" value="ECO:0007669"/>
    <property type="project" value="UniProtKB-KW"/>
</dbReference>
<evidence type="ECO:0000256" key="6">
    <source>
        <dbReference type="ARBA" id="ARBA00047942"/>
    </source>
</evidence>
<evidence type="ECO:0000256" key="5">
    <source>
        <dbReference type="ARBA" id="ARBA00022747"/>
    </source>
</evidence>
<keyword evidence="10" id="KW-1185">Reference proteome</keyword>
<dbReference type="InterPro" id="IPR029063">
    <property type="entry name" value="SAM-dependent_MTases_sf"/>
</dbReference>
<evidence type="ECO:0000313" key="9">
    <source>
        <dbReference type="EMBL" id="MCI4659619.1"/>
    </source>
</evidence>
<protein>
    <recommendedName>
        <fullName evidence="1">site-specific DNA-methyltransferase (adenine-specific)</fullName>
        <ecNumber evidence="1">2.1.1.72</ecNumber>
    </recommendedName>
</protein>
<dbReference type="PANTHER" id="PTHR42933">
    <property type="entry name" value="SLR6095 PROTEIN"/>
    <property type="match status" value="1"/>
</dbReference>
<dbReference type="EMBL" id="JALGAR010000006">
    <property type="protein sequence ID" value="MCI4659619.1"/>
    <property type="molecule type" value="Genomic_DNA"/>
</dbReference>
<dbReference type="InterPro" id="IPR051537">
    <property type="entry name" value="DNA_Adenine_Mtase"/>
</dbReference>
<dbReference type="AlphaFoldDB" id="A0AA41UIK2"/>
<dbReference type="Proteomes" id="UP001165341">
    <property type="component" value="Unassembled WGS sequence"/>
</dbReference>
<dbReference type="GO" id="GO:0003677">
    <property type="term" value="F:DNA binding"/>
    <property type="evidence" value="ECO:0007669"/>
    <property type="project" value="InterPro"/>
</dbReference>
<accession>A0AA41UIK2</accession>